<dbReference type="EMBL" id="JAVDTH010000032">
    <property type="protein sequence ID" value="MDR6714643.1"/>
    <property type="molecule type" value="Genomic_DNA"/>
</dbReference>
<comment type="caution">
    <text evidence="1">The sequence shown here is derived from an EMBL/GenBank/DDBJ whole genome shotgun (WGS) entry which is preliminary data.</text>
</comment>
<organism evidence="1 2">
    <name type="scientific">Pseudomonas hunanensis</name>
    <dbReference type="NCBI Taxonomy" id="1247546"/>
    <lineage>
        <taxon>Bacteria</taxon>
        <taxon>Pseudomonadati</taxon>
        <taxon>Pseudomonadota</taxon>
        <taxon>Gammaproteobacteria</taxon>
        <taxon>Pseudomonadales</taxon>
        <taxon>Pseudomonadaceae</taxon>
        <taxon>Pseudomonas</taxon>
    </lineage>
</organism>
<keyword evidence="2" id="KW-1185">Reference proteome</keyword>
<reference evidence="1" key="1">
    <citation type="submission" date="2023-07" db="EMBL/GenBank/DDBJ databases">
        <title>Sorghum-associated microbial communities from plants grown in Nebraska, USA.</title>
        <authorList>
            <person name="Schachtman D."/>
        </authorList>
    </citation>
    <scope>NUCLEOTIDE SEQUENCE</scope>
    <source>
        <strain evidence="1">BE56</strain>
    </source>
</reference>
<evidence type="ECO:0000313" key="1">
    <source>
        <dbReference type="EMBL" id="MDR6714643.1"/>
    </source>
</evidence>
<accession>A0ACC6K824</accession>
<sequence length="608" mass="66610">MTISARGRDLHALLAAPTIPVRNAYDEIDLDDVGDADLETLIHYEGIALGDRLSIQWTGASALGEPLDVPRSELEVEPDNFDPVSKSVRAYIPNHFLRSADQGYAFYSYEVTAPALGASLRTFCFVGVRTHRMEHMPVAQAVESHALHIDLTTLPSNGATFVVPPYQAMQANDNVTLTVLCYDDTGALDQTLSESKIVDDQGVGKCVEWQVEKEEFDWIDGGHIEVYYTIDFTGAGGSLQGPTQVFQIDPVPAIPGLLPALEIDDYSGGQLDPRLFPNGLTLRVPGHAQLHTADWTVLHWNDTLGLAAARADLTTLETGITTFQVPAKELENLTDLRLSYQCAREGLGLMSLPLDIEVLLPRDLQPPQVDKATSELGDEEYSARLNASDATGGAFVEVPALVLRPDEVLELHWVGRSERGTHVTRTAESGQPLRFSVPASVVAANMEARDKETFKRFPVFYRIVQADGRYEESPKLHLSINPLARDSYTVIQATNNSGTQLSLRNVPGTGEGLTQVRWPFMAPGQLIRIQYRGIQSTGAALVQMLRNSATTEAESSAGQVLEVIPRDVLAKQKLGELFDVRVSVNFENSGSAQDTWVEFNYLTLTLVA</sequence>
<evidence type="ECO:0000313" key="2">
    <source>
        <dbReference type="Proteomes" id="UP001259587"/>
    </source>
</evidence>
<dbReference type="Proteomes" id="UP001259587">
    <property type="component" value="Unassembled WGS sequence"/>
</dbReference>
<protein>
    <submittedName>
        <fullName evidence="1">Uncharacterized protein</fullName>
    </submittedName>
</protein>
<name>A0ACC6K824_9PSED</name>
<proteinExistence type="predicted"/>
<gene>
    <name evidence="1" type="ORF">J2W83_004279</name>
</gene>